<dbReference type="InterPro" id="IPR050271">
    <property type="entry name" value="UDP-glycosyltransferase"/>
</dbReference>
<keyword evidence="5" id="KW-0812">Transmembrane</keyword>
<evidence type="ECO:0000313" key="6">
    <source>
        <dbReference type="EMBL" id="CAH1264723.1"/>
    </source>
</evidence>
<feature type="signal peptide" evidence="5">
    <location>
        <begin position="1"/>
        <end position="19"/>
    </location>
</feature>
<dbReference type="GO" id="GO:0015020">
    <property type="term" value="F:glucuronosyltransferase activity"/>
    <property type="evidence" value="ECO:0007669"/>
    <property type="project" value="UniProtKB-EC"/>
</dbReference>
<comment type="similarity">
    <text evidence="1 4">Belongs to the UDP-glycosyltransferase family.</text>
</comment>
<accession>A0A8J9ZZD8</accession>
<evidence type="ECO:0000256" key="1">
    <source>
        <dbReference type="ARBA" id="ARBA00009995"/>
    </source>
</evidence>
<keyword evidence="5" id="KW-0732">Signal</keyword>
<sequence length="500" mass="55238">MCGQLVIGANVLILASCSGSTWVRLASIGEALYDRKHSITVLTPENNLQLLQSYGRGRGFTFRTYKTEGAAIATTMDKFNKMFWKGSKLEQLMALFEVTEDLNQFCGNMLDNTDVAKSAAQFDVVLADVIEICGSILPLVHRLPSAIVTGPFNVLIGRFGVPSPIAYVPSTDSELTDDMDFWDRTLNSLYYIRWLVFLYLDDSRRLSAFSHLPEQVLSAGVSQVDLVLVNRDFALEFPGPTNPNVINIGGIAAQPASALTDDLESFMVSSGGHGVILFSLGTYSGSMPASLAELFAGVFSQLPQKVLWKLNGETPPNLGANTRMMKWIPQNDILGHEKTKLFITHCGSNGMYEAVYHAVPMVFLPLAGDQPDNAVRGVARGLGVKLDIKALTEEELLQSIKTVLYNDSFKANAVRASRIMLDQPQQPMERAVWWIEYVIRHGGLSHLRSKGGDMPLYQYLLLDVIGIMFVSCMTGVVVLVWACRFCCRRVSSKAFKPKRE</sequence>
<dbReference type="AlphaFoldDB" id="A0A8J9ZZD8"/>
<feature type="chain" id="PRO_5035488134" description="UDP-glucuronosyltransferase" evidence="5">
    <location>
        <begin position="20"/>
        <end position="500"/>
    </location>
</feature>
<proteinExistence type="inferred from homology"/>
<comment type="catalytic activity">
    <reaction evidence="5">
        <text>glucuronate acceptor + UDP-alpha-D-glucuronate = acceptor beta-D-glucuronoside + UDP + H(+)</text>
        <dbReference type="Rhea" id="RHEA:21032"/>
        <dbReference type="ChEBI" id="CHEBI:15378"/>
        <dbReference type="ChEBI" id="CHEBI:58052"/>
        <dbReference type="ChEBI" id="CHEBI:58223"/>
        <dbReference type="ChEBI" id="CHEBI:132367"/>
        <dbReference type="ChEBI" id="CHEBI:132368"/>
        <dbReference type="EC" id="2.4.1.17"/>
    </reaction>
</comment>
<dbReference type="EMBL" id="OV696690">
    <property type="protein sequence ID" value="CAH1264723.1"/>
    <property type="molecule type" value="Genomic_DNA"/>
</dbReference>
<dbReference type="PANTHER" id="PTHR48043">
    <property type="entry name" value="EG:EG0003.4 PROTEIN-RELATED"/>
    <property type="match status" value="1"/>
</dbReference>
<reference evidence="6" key="1">
    <citation type="submission" date="2022-01" db="EMBL/GenBank/DDBJ databases">
        <authorList>
            <person name="Braso-Vives M."/>
        </authorList>
    </citation>
    <scope>NUCLEOTIDE SEQUENCE</scope>
</reference>
<dbReference type="PANTHER" id="PTHR48043:SF145">
    <property type="entry name" value="FI06409P-RELATED"/>
    <property type="match status" value="1"/>
</dbReference>
<dbReference type="CDD" id="cd03784">
    <property type="entry name" value="GT1_Gtf-like"/>
    <property type="match status" value="1"/>
</dbReference>
<dbReference type="InterPro" id="IPR035595">
    <property type="entry name" value="UDP_glycos_trans_CS"/>
</dbReference>
<keyword evidence="3 4" id="KW-0808">Transferase</keyword>
<evidence type="ECO:0000256" key="5">
    <source>
        <dbReference type="RuleBase" id="RU362059"/>
    </source>
</evidence>
<dbReference type="Gene3D" id="3.40.50.2000">
    <property type="entry name" value="Glycogen Phosphorylase B"/>
    <property type="match status" value="2"/>
</dbReference>
<protein>
    <recommendedName>
        <fullName evidence="5">UDP-glucuronosyltransferase</fullName>
        <ecNumber evidence="5">2.4.1.17</ecNumber>
    </recommendedName>
</protein>
<dbReference type="PROSITE" id="PS00375">
    <property type="entry name" value="UDPGT"/>
    <property type="match status" value="1"/>
</dbReference>
<keyword evidence="7" id="KW-1185">Reference proteome</keyword>
<organism evidence="6 7">
    <name type="scientific">Branchiostoma lanceolatum</name>
    <name type="common">Common lancelet</name>
    <name type="synonym">Amphioxus lanceolatum</name>
    <dbReference type="NCBI Taxonomy" id="7740"/>
    <lineage>
        <taxon>Eukaryota</taxon>
        <taxon>Metazoa</taxon>
        <taxon>Chordata</taxon>
        <taxon>Cephalochordata</taxon>
        <taxon>Leptocardii</taxon>
        <taxon>Amphioxiformes</taxon>
        <taxon>Branchiostomatidae</taxon>
        <taxon>Branchiostoma</taxon>
    </lineage>
</organism>
<feature type="transmembrane region" description="Helical" evidence="5">
    <location>
        <begin position="456"/>
        <end position="483"/>
    </location>
</feature>
<dbReference type="GO" id="GO:0016020">
    <property type="term" value="C:membrane"/>
    <property type="evidence" value="ECO:0007669"/>
    <property type="project" value="UniProtKB-SubCell"/>
</dbReference>
<dbReference type="SUPFAM" id="SSF53756">
    <property type="entry name" value="UDP-Glycosyltransferase/glycogen phosphorylase"/>
    <property type="match status" value="1"/>
</dbReference>
<evidence type="ECO:0000256" key="4">
    <source>
        <dbReference type="RuleBase" id="RU003718"/>
    </source>
</evidence>
<keyword evidence="5" id="KW-0472">Membrane</keyword>
<dbReference type="Proteomes" id="UP000838412">
    <property type="component" value="Chromosome 5"/>
</dbReference>
<keyword evidence="5" id="KW-1133">Transmembrane helix</keyword>
<evidence type="ECO:0000313" key="7">
    <source>
        <dbReference type="Proteomes" id="UP000838412"/>
    </source>
</evidence>
<evidence type="ECO:0000256" key="2">
    <source>
        <dbReference type="ARBA" id="ARBA00022676"/>
    </source>
</evidence>
<dbReference type="OrthoDB" id="5835829at2759"/>
<gene>
    <name evidence="6" type="primary">UGT2B7</name>
    <name evidence="6" type="ORF">BLAG_LOCUS18986</name>
</gene>
<keyword evidence="2 4" id="KW-0328">Glycosyltransferase</keyword>
<name>A0A8J9ZZD8_BRALA</name>
<dbReference type="EC" id="2.4.1.17" evidence="5"/>
<evidence type="ECO:0000256" key="3">
    <source>
        <dbReference type="ARBA" id="ARBA00022679"/>
    </source>
</evidence>
<dbReference type="InterPro" id="IPR002213">
    <property type="entry name" value="UDP_glucos_trans"/>
</dbReference>
<dbReference type="FunFam" id="3.40.50.2000:FF:000021">
    <property type="entry name" value="UDP-glucuronosyltransferase"/>
    <property type="match status" value="1"/>
</dbReference>
<comment type="subcellular location">
    <subcellularLocation>
        <location evidence="5">Membrane</location>
        <topology evidence="5">Single-pass membrane protein</topology>
    </subcellularLocation>
</comment>
<dbReference type="Pfam" id="PF00201">
    <property type="entry name" value="UDPGT"/>
    <property type="match status" value="1"/>
</dbReference>